<evidence type="ECO:0000313" key="7">
    <source>
        <dbReference type="EMBL" id="MFC4873379.1"/>
    </source>
</evidence>
<reference evidence="8" key="1">
    <citation type="journal article" date="2019" name="Int. J. Syst. Evol. Microbiol.">
        <title>The Global Catalogue of Microorganisms (GCM) 10K type strain sequencing project: providing services to taxonomists for standard genome sequencing and annotation.</title>
        <authorList>
            <consortium name="The Broad Institute Genomics Platform"/>
            <consortium name="The Broad Institute Genome Sequencing Center for Infectious Disease"/>
            <person name="Wu L."/>
            <person name="Ma J."/>
        </authorList>
    </citation>
    <scope>NUCLEOTIDE SEQUENCE [LARGE SCALE GENOMIC DNA]</scope>
    <source>
        <strain evidence="8">CGMCC 4.7466</strain>
    </source>
</reference>
<feature type="transmembrane region" description="Helical" evidence="6">
    <location>
        <begin position="320"/>
        <end position="342"/>
    </location>
</feature>
<feature type="transmembrane region" description="Helical" evidence="6">
    <location>
        <begin position="229"/>
        <end position="248"/>
    </location>
</feature>
<feature type="transmembrane region" description="Helical" evidence="6">
    <location>
        <begin position="41"/>
        <end position="62"/>
    </location>
</feature>
<evidence type="ECO:0000256" key="1">
    <source>
        <dbReference type="ARBA" id="ARBA00004651"/>
    </source>
</evidence>
<keyword evidence="3 6" id="KW-0812">Transmembrane</keyword>
<feature type="transmembrane region" description="Helical" evidence="6">
    <location>
        <begin position="118"/>
        <end position="137"/>
    </location>
</feature>
<dbReference type="RefSeq" id="WP_377066173.1">
    <property type="nucleotide sequence ID" value="NZ_JBHSJJ010000010.1"/>
</dbReference>
<feature type="transmembrane region" description="Helical" evidence="6">
    <location>
        <begin position="278"/>
        <end position="299"/>
    </location>
</feature>
<feature type="transmembrane region" description="Helical" evidence="6">
    <location>
        <begin position="470"/>
        <end position="490"/>
    </location>
</feature>
<evidence type="ECO:0000313" key="8">
    <source>
        <dbReference type="Proteomes" id="UP001595818"/>
    </source>
</evidence>
<keyword evidence="5 6" id="KW-0472">Membrane</keyword>
<name>A0ABV9T429_9BACT</name>
<accession>A0ABV9T429</accession>
<proteinExistence type="predicted"/>
<dbReference type="PANTHER" id="PTHR30250">
    <property type="entry name" value="PST FAMILY PREDICTED COLANIC ACID TRANSPORTER"/>
    <property type="match status" value="1"/>
</dbReference>
<feature type="transmembrane region" description="Helical" evidence="6">
    <location>
        <begin position="12"/>
        <end position="35"/>
    </location>
</feature>
<gene>
    <name evidence="7" type="ORF">ACFPFU_16880</name>
</gene>
<feature type="transmembrane region" description="Helical" evidence="6">
    <location>
        <begin position="83"/>
        <end position="103"/>
    </location>
</feature>
<feature type="transmembrane region" description="Helical" evidence="6">
    <location>
        <begin position="413"/>
        <end position="434"/>
    </location>
</feature>
<evidence type="ECO:0000256" key="4">
    <source>
        <dbReference type="ARBA" id="ARBA00022989"/>
    </source>
</evidence>
<evidence type="ECO:0000256" key="6">
    <source>
        <dbReference type="SAM" id="Phobius"/>
    </source>
</evidence>
<dbReference type="EMBL" id="JBHSJJ010000010">
    <property type="protein sequence ID" value="MFC4873379.1"/>
    <property type="molecule type" value="Genomic_DNA"/>
</dbReference>
<keyword evidence="4 6" id="KW-1133">Transmembrane helix</keyword>
<sequence>MSLLKQLAGQSAIYGISSILGKTINFLLVPLYTGYLDKEALGAFTMIYALIAFLNVIFTFGMETAYFRFSTGKGLDPKHVYQNAQSLVTVVALSLGTFIYLFADPIANGLNYPGQAHLFRWVAFILTIDAILAIPFARLRMEGRALTFALVKLSNILLNVGFNVLFIVVFYHIYRDELLPFLRPLISGWYRPDWGVDYILLANLLANFLVIPILWFLLGKWKFELKKSILLPMWHYAIPLLFMGLAGVTNEVFSRGLFEYALPEGFYAGLSKREAGGIFGANFKLAIFMNLIIQAFKYAAEPFFFQQSGNKNTPELFAKVMHWFIIFCSFLMVLVAVNLDLIGNLFFRAEGYEIGLSMVPLLLMGYLFLGIYYNLSIWFKITDKTHYSFYITAIGAVITVVVILTLVPALGFIGGAFSTLACYLAMSIICYYTGQRHFPVPYKTEKGLLYLFVAFVLSYGGFFLDSGNAFINFFAHNSLVLVYGILIFLMEKKELYSLLRSFLKK</sequence>
<feature type="transmembrane region" description="Helical" evidence="6">
    <location>
        <begin position="387"/>
        <end position="407"/>
    </location>
</feature>
<dbReference type="InterPro" id="IPR050833">
    <property type="entry name" value="Poly_Biosynth_Transport"/>
</dbReference>
<organism evidence="7 8">
    <name type="scientific">Negadavirga shengliensis</name>
    <dbReference type="NCBI Taxonomy" id="1389218"/>
    <lineage>
        <taxon>Bacteria</taxon>
        <taxon>Pseudomonadati</taxon>
        <taxon>Bacteroidota</taxon>
        <taxon>Cytophagia</taxon>
        <taxon>Cytophagales</taxon>
        <taxon>Cyclobacteriaceae</taxon>
        <taxon>Negadavirga</taxon>
    </lineage>
</organism>
<keyword evidence="8" id="KW-1185">Reference proteome</keyword>
<dbReference type="PANTHER" id="PTHR30250:SF11">
    <property type="entry name" value="O-ANTIGEN TRANSPORTER-RELATED"/>
    <property type="match status" value="1"/>
</dbReference>
<evidence type="ECO:0000256" key="3">
    <source>
        <dbReference type="ARBA" id="ARBA00022692"/>
    </source>
</evidence>
<evidence type="ECO:0000256" key="2">
    <source>
        <dbReference type="ARBA" id="ARBA00022475"/>
    </source>
</evidence>
<feature type="transmembrane region" description="Helical" evidence="6">
    <location>
        <begin position="354"/>
        <end position="375"/>
    </location>
</feature>
<comment type="caution">
    <text evidence="7">The sequence shown here is derived from an EMBL/GenBank/DDBJ whole genome shotgun (WGS) entry which is preliminary data.</text>
</comment>
<protein>
    <submittedName>
        <fullName evidence="7">Lipopolysaccharide biosynthesis protein</fullName>
    </submittedName>
</protein>
<feature type="transmembrane region" description="Helical" evidence="6">
    <location>
        <begin position="149"/>
        <end position="174"/>
    </location>
</feature>
<dbReference type="Proteomes" id="UP001595818">
    <property type="component" value="Unassembled WGS sequence"/>
</dbReference>
<keyword evidence="2" id="KW-1003">Cell membrane</keyword>
<feature type="transmembrane region" description="Helical" evidence="6">
    <location>
        <begin position="194"/>
        <end position="217"/>
    </location>
</feature>
<feature type="transmembrane region" description="Helical" evidence="6">
    <location>
        <begin position="446"/>
        <end position="464"/>
    </location>
</feature>
<comment type="subcellular location">
    <subcellularLocation>
        <location evidence="1">Cell membrane</location>
        <topology evidence="1">Multi-pass membrane protein</topology>
    </subcellularLocation>
</comment>
<evidence type="ECO:0000256" key="5">
    <source>
        <dbReference type="ARBA" id="ARBA00023136"/>
    </source>
</evidence>